<gene>
    <name evidence="1" type="ORF">SAMN04489724_1315</name>
</gene>
<name>A0A1I6YYT3_9BACT</name>
<proteinExistence type="predicted"/>
<keyword evidence="2" id="KW-1185">Reference proteome</keyword>
<dbReference type="OrthoDB" id="6399635at2"/>
<reference evidence="2" key="1">
    <citation type="submission" date="2016-10" db="EMBL/GenBank/DDBJ databases">
        <authorList>
            <person name="Varghese N."/>
            <person name="Submissions S."/>
        </authorList>
    </citation>
    <scope>NUCLEOTIDE SEQUENCE [LARGE SCALE GENOMIC DNA]</scope>
    <source>
        <strain evidence="2">DSM 23445</strain>
    </source>
</reference>
<dbReference type="PROSITE" id="PS51257">
    <property type="entry name" value="PROKAR_LIPOPROTEIN"/>
    <property type="match status" value="1"/>
</dbReference>
<dbReference type="Proteomes" id="UP000199673">
    <property type="component" value="Unassembled WGS sequence"/>
</dbReference>
<evidence type="ECO:0000313" key="2">
    <source>
        <dbReference type="Proteomes" id="UP000199673"/>
    </source>
</evidence>
<dbReference type="AlphaFoldDB" id="A0A1I6YYT3"/>
<evidence type="ECO:0000313" key="1">
    <source>
        <dbReference type="EMBL" id="SFT55614.1"/>
    </source>
</evidence>
<dbReference type="EMBL" id="FPBF01000001">
    <property type="protein sequence ID" value="SFT55614.1"/>
    <property type="molecule type" value="Genomic_DNA"/>
</dbReference>
<accession>A0A1I6YYT3</accession>
<dbReference type="STRING" id="305507.SAMN04489724_1315"/>
<organism evidence="1 2">
    <name type="scientific">Algoriphagus locisalis</name>
    <dbReference type="NCBI Taxonomy" id="305507"/>
    <lineage>
        <taxon>Bacteria</taxon>
        <taxon>Pseudomonadati</taxon>
        <taxon>Bacteroidota</taxon>
        <taxon>Cytophagia</taxon>
        <taxon>Cytophagales</taxon>
        <taxon>Cyclobacteriaceae</taxon>
        <taxon>Algoriphagus</taxon>
    </lineage>
</organism>
<dbReference type="RefSeq" id="WP_091691837.1">
    <property type="nucleotide sequence ID" value="NZ_FPBF01000001.1"/>
</dbReference>
<protein>
    <recommendedName>
        <fullName evidence="3">Lipoprotein</fullName>
    </recommendedName>
</protein>
<evidence type="ECO:0008006" key="3">
    <source>
        <dbReference type="Google" id="ProtNLM"/>
    </source>
</evidence>
<sequence length="271" mass="31268">MRKTNIKVYFICLFLGLIGLCSCNSDEKGKGIGEVTDSDQIVLVFEDSVAHQFFRQRKAVFKYMVDKMLPVEISLNSAESSKDLIINTKRESLDLVYRDNSQVEFTYFLQKGDSILIQVKDNKPWFTSINKESSSYAYNLELQRNAELFDKSYSKSQDFYFLWNETKAFPFELGMNEDLKRIKDEAIQGFQKELNLFDSLANSRLITEKVKAFYAAKNRLAQKKLETYATESLEINTQLAVNSILEIDNSELANSVYLDEFSELIIANQSQ</sequence>